<dbReference type="GO" id="GO:0060320">
    <property type="term" value="P:rejection of self pollen"/>
    <property type="evidence" value="ECO:0007669"/>
    <property type="project" value="UniProtKB-KW"/>
</dbReference>
<reference evidence="7 8" key="1">
    <citation type="submission" date="2022-03" db="EMBL/GenBank/DDBJ databases">
        <authorList>
            <person name="Macdonald S."/>
            <person name="Ahmed S."/>
            <person name="Newling K."/>
        </authorList>
    </citation>
    <scope>NUCLEOTIDE SEQUENCE [LARGE SCALE GENOMIC DNA]</scope>
</reference>
<dbReference type="AlphaFoldDB" id="A0ABC8ILI2"/>
<keyword evidence="5 6" id="KW-0732">Signal</keyword>
<dbReference type="PANTHER" id="PTHR31232:SF83">
    <property type="entry name" value="S-PROTEIN HOMOLOG"/>
    <property type="match status" value="1"/>
</dbReference>
<comment type="caution">
    <text evidence="7">The sequence shown here is derived from an EMBL/GenBank/DDBJ whole genome shotgun (WGS) entry which is preliminary data.</text>
</comment>
<keyword evidence="3 6" id="KW-0713">Self-incompatibility</keyword>
<protein>
    <recommendedName>
        <fullName evidence="6">S-protein homolog</fullName>
    </recommendedName>
</protein>
<organism evidence="7 8">
    <name type="scientific">Eruca vesicaria subsp. sativa</name>
    <name type="common">Garden rocket</name>
    <name type="synonym">Eruca sativa</name>
    <dbReference type="NCBI Taxonomy" id="29727"/>
    <lineage>
        <taxon>Eukaryota</taxon>
        <taxon>Viridiplantae</taxon>
        <taxon>Streptophyta</taxon>
        <taxon>Embryophyta</taxon>
        <taxon>Tracheophyta</taxon>
        <taxon>Spermatophyta</taxon>
        <taxon>Magnoliopsida</taxon>
        <taxon>eudicotyledons</taxon>
        <taxon>Gunneridae</taxon>
        <taxon>Pentapetalae</taxon>
        <taxon>rosids</taxon>
        <taxon>malvids</taxon>
        <taxon>Brassicales</taxon>
        <taxon>Brassicaceae</taxon>
        <taxon>Brassiceae</taxon>
        <taxon>Eruca</taxon>
    </lineage>
</organism>
<sequence>MEFGFEISSRFPLTTTLTWCLLIASSCLLTTTSAARFEVRNEITKYPGRNQSLTVTCWSTTNKLGNQNLKPGESKSWSFKPVYIKIPFLYTYFQCTFFTSFSSPSGQTATVFAGERKFRWECDDPNEDECIWVVKREGLYLRKISRDDKGQRVYEDDLRLAWIGGTNYYPVK</sequence>
<evidence type="ECO:0000256" key="5">
    <source>
        <dbReference type="ARBA" id="ARBA00022729"/>
    </source>
</evidence>
<dbReference type="PANTHER" id="PTHR31232">
    <property type="match status" value="1"/>
</dbReference>
<feature type="chain" id="PRO_5044524759" description="S-protein homolog" evidence="6">
    <location>
        <begin position="35"/>
        <end position="172"/>
    </location>
</feature>
<evidence type="ECO:0000256" key="2">
    <source>
        <dbReference type="ARBA" id="ARBA00005581"/>
    </source>
</evidence>
<evidence type="ECO:0000256" key="6">
    <source>
        <dbReference type="RuleBase" id="RU367044"/>
    </source>
</evidence>
<evidence type="ECO:0000313" key="8">
    <source>
        <dbReference type="Proteomes" id="UP001642260"/>
    </source>
</evidence>
<dbReference type="EMBL" id="CAKOAT010000001">
    <property type="protein sequence ID" value="CAH8281614.1"/>
    <property type="molecule type" value="Genomic_DNA"/>
</dbReference>
<feature type="signal peptide" evidence="6">
    <location>
        <begin position="1"/>
        <end position="34"/>
    </location>
</feature>
<keyword evidence="8" id="KW-1185">Reference proteome</keyword>
<accession>A0ABC8ILI2</accession>
<gene>
    <name evidence="7" type="ORF">ERUC_LOCUS50</name>
</gene>
<comment type="subcellular location">
    <subcellularLocation>
        <location evidence="1 6">Secreted</location>
    </subcellularLocation>
</comment>
<evidence type="ECO:0000256" key="4">
    <source>
        <dbReference type="ARBA" id="ARBA00022525"/>
    </source>
</evidence>
<evidence type="ECO:0000256" key="1">
    <source>
        <dbReference type="ARBA" id="ARBA00004613"/>
    </source>
</evidence>
<dbReference type="Proteomes" id="UP001642260">
    <property type="component" value="Unassembled WGS sequence"/>
</dbReference>
<dbReference type="InterPro" id="IPR010264">
    <property type="entry name" value="Self-incomp_S1"/>
</dbReference>
<keyword evidence="4 6" id="KW-0964">Secreted</keyword>
<evidence type="ECO:0000313" key="7">
    <source>
        <dbReference type="EMBL" id="CAH8281614.1"/>
    </source>
</evidence>
<proteinExistence type="inferred from homology"/>
<evidence type="ECO:0000256" key="3">
    <source>
        <dbReference type="ARBA" id="ARBA00022471"/>
    </source>
</evidence>
<comment type="similarity">
    <text evidence="2 6">Belongs to the plant self-incompatibility (S1) protein family.</text>
</comment>
<dbReference type="Pfam" id="PF05938">
    <property type="entry name" value="Self-incomp_S1"/>
    <property type="match status" value="1"/>
</dbReference>
<name>A0ABC8ILI2_ERUVS</name>
<dbReference type="GO" id="GO:0005576">
    <property type="term" value="C:extracellular region"/>
    <property type="evidence" value="ECO:0007669"/>
    <property type="project" value="UniProtKB-SubCell"/>
</dbReference>